<dbReference type="EMBL" id="BIFY01000078">
    <property type="protein sequence ID" value="GCE61600.1"/>
    <property type="molecule type" value="Genomic_DNA"/>
</dbReference>
<evidence type="ECO:0000259" key="1">
    <source>
        <dbReference type="Pfam" id="PF21828"/>
    </source>
</evidence>
<evidence type="ECO:0000313" key="3">
    <source>
        <dbReference type="Proteomes" id="UP000289660"/>
    </source>
</evidence>
<dbReference type="AlphaFoldDB" id="A0A402DHA5"/>
<protein>
    <recommendedName>
        <fullName evidence="1">DUF6888 domain-containing protein</fullName>
    </recommendedName>
</protein>
<organism evidence="2 3">
    <name type="scientific">Microcystis aeruginosa NIES-4285</name>
    <dbReference type="NCBI Taxonomy" id="2497681"/>
    <lineage>
        <taxon>Bacteria</taxon>
        <taxon>Bacillati</taxon>
        <taxon>Cyanobacteriota</taxon>
        <taxon>Cyanophyceae</taxon>
        <taxon>Oscillatoriophycideae</taxon>
        <taxon>Chroococcales</taxon>
        <taxon>Microcystaceae</taxon>
        <taxon>Microcystis</taxon>
    </lineage>
</organism>
<accession>A0A402DHA5</accession>
<dbReference type="Proteomes" id="UP000289660">
    <property type="component" value="Unassembled WGS sequence"/>
</dbReference>
<sequence>MYLPVNIVRIDERTGNIFFLAGEEQEIIIFKNGDWRYV</sequence>
<reference evidence="3" key="1">
    <citation type="submission" date="2018-12" db="EMBL/GenBank/DDBJ databases">
        <title>Genome sequence of Microcystis aeruginosa NIES-4285.</title>
        <authorList>
            <person name="Tanabe Y."/>
        </authorList>
    </citation>
    <scope>NUCLEOTIDE SEQUENCE [LARGE SCALE GENOMIC DNA]</scope>
    <source>
        <strain evidence="3">NIES-4285</strain>
    </source>
</reference>
<proteinExistence type="predicted"/>
<evidence type="ECO:0000313" key="2">
    <source>
        <dbReference type="EMBL" id="GCE61600.1"/>
    </source>
</evidence>
<dbReference type="Pfam" id="PF21828">
    <property type="entry name" value="DUF6888"/>
    <property type="match status" value="1"/>
</dbReference>
<feature type="domain" description="DUF6888" evidence="1">
    <location>
        <begin position="1"/>
        <end position="36"/>
    </location>
</feature>
<dbReference type="InterPro" id="IPR054181">
    <property type="entry name" value="DUF6888"/>
</dbReference>
<gene>
    <name evidence="2" type="ORF">MiAbB_03539</name>
</gene>
<comment type="caution">
    <text evidence="2">The sequence shown here is derived from an EMBL/GenBank/DDBJ whole genome shotgun (WGS) entry which is preliminary data.</text>
</comment>
<name>A0A402DHA5_MICAE</name>